<evidence type="ECO:0000256" key="1">
    <source>
        <dbReference type="SAM" id="MobiDB-lite"/>
    </source>
</evidence>
<dbReference type="AlphaFoldDB" id="A0A7J8DTM8"/>
<proteinExistence type="predicted"/>
<reference evidence="2 3" key="1">
    <citation type="journal article" date="2020" name="Nature">
        <title>Six reference-quality genomes reveal evolution of bat adaptations.</title>
        <authorList>
            <person name="Jebb D."/>
            <person name="Huang Z."/>
            <person name="Pippel M."/>
            <person name="Hughes G.M."/>
            <person name="Lavrichenko K."/>
            <person name="Devanna P."/>
            <person name="Winkler S."/>
            <person name="Jermiin L.S."/>
            <person name="Skirmuntt E.C."/>
            <person name="Katzourakis A."/>
            <person name="Burkitt-Gray L."/>
            <person name="Ray D.A."/>
            <person name="Sullivan K.A.M."/>
            <person name="Roscito J.G."/>
            <person name="Kirilenko B.M."/>
            <person name="Davalos L.M."/>
            <person name="Corthals A.P."/>
            <person name="Power M.L."/>
            <person name="Jones G."/>
            <person name="Ransome R.D."/>
            <person name="Dechmann D.K.N."/>
            <person name="Locatelli A.G."/>
            <person name="Puechmaille S.J."/>
            <person name="Fedrigo O."/>
            <person name="Jarvis E.D."/>
            <person name="Hiller M."/>
            <person name="Vernes S.C."/>
            <person name="Myers E.W."/>
            <person name="Teeling E.C."/>
        </authorList>
    </citation>
    <scope>NUCLEOTIDE SEQUENCE [LARGE SCALE GENOMIC DNA]</scope>
    <source>
        <strain evidence="2">MMolMol1</strain>
        <tissue evidence="2">Muscle</tissue>
    </source>
</reference>
<evidence type="ECO:0000313" key="3">
    <source>
        <dbReference type="Proteomes" id="UP000550707"/>
    </source>
</evidence>
<dbReference type="Proteomes" id="UP000550707">
    <property type="component" value="Unassembled WGS sequence"/>
</dbReference>
<feature type="region of interest" description="Disordered" evidence="1">
    <location>
        <begin position="55"/>
        <end position="81"/>
    </location>
</feature>
<accession>A0A7J8DTM8</accession>
<comment type="caution">
    <text evidence="2">The sequence shown here is derived from an EMBL/GenBank/DDBJ whole genome shotgun (WGS) entry which is preliminary data.</text>
</comment>
<organism evidence="2 3">
    <name type="scientific">Molossus molossus</name>
    <name type="common">Pallas' mastiff bat</name>
    <name type="synonym">Vespertilio molossus</name>
    <dbReference type="NCBI Taxonomy" id="27622"/>
    <lineage>
        <taxon>Eukaryota</taxon>
        <taxon>Metazoa</taxon>
        <taxon>Chordata</taxon>
        <taxon>Craniata</taxon>
        <taxon>Vertebrata</taxon>
        <taxon>Euteleostomi</taxon>
        <taxon>Mammalia</taxon>
        <taxon>Eutheria</taxon>
        <taxon>Laurasiatheria</taxon>
        <taxon>Chiroptera</taxon>
        <taxon>Yangochiroptera</taxon>
        <taxon>Molossidae</taxon>
        <taxon>Molossus</taxon>
    </lineage>
</organism>
<gene>
    <name evidence="2" type="ORF">HJG59_009171</name>
</gene>
<sequence length="138" mass="14802">MRKKERPGRKLMLPSWDPMRNHGSNPGGGMAMESLVLSFCWSLGRCPCAAAGRSWKPRQAPHQSGASAHRGPCDCSHSVSQAAGPASWHFNRLLSRAGGGSPISHPHSLPAACPVGCLSNNSSFRWLLSPQELDYCPA</sequence>
<feature type="region of interest" description="Disordered" evidence="1">
    <location>
        <begin position="1"/>
        <end position="20"/>
    </location>
</feature>
<keyword evidence="3" id="KW-1185">Reference proteome</keyword>
<evidence type="ECO:0000313" key="2">
    <source>
        <dbReference type="EMBL" id="KAF6426481.1"/>
    </source>
</evidence>
<protein>
    <submittedName>
        <fullName evidence="2">Uncharacterized protein</fullName>
    </submittedName>
</protein>
<name>A0A7J8DTM8_MOLMO</name>
<dbReference type="InParanoid" id="A0A7J8DTM8"/>
<dbReference type="EMBL" id="JACASF010000016">
    <property type="protein sequence ID" value="KAF6426481.1"/>
    <property type="molecule type" value="Genomic_DNA"/>
</dbReference>